<feature type="transmembrane region" description="Helical" evidence="3">
    <location>
        <begin position="176"/>
        <end position="198"/>
    </location>
</feature>
<keyword evidence="3" id="KW-0472">Membrane</keyword>
<protein>
    <recommendedName>
        <fullName evidence="4">Glycosyl transferase family 3 domain-containing protein</fullName>
    </recommendedName>
</protein>
<sequence length="233" mass="25135">MFNVLGPIINPARPRGMVVGIAEPELGYVYAQSIHVGGGACAGPTHVWELKDGTITEGTVRPKEFGLASHPLAEVAGGTPKENAETFKLLLTSGSTIPEKLKSVLDFVLINAGALLVSRAHRFASEGRALVDTASVVQPAGREPPLHQPTPPGVHRETRTACSRGAARRVQGPTSAATFFTFSVFLATLATLVVPYRISLCHPLARYRRPILGKDSRGYWEYIAVWGHQYTEQ</sequence>
<keyword evidence="3" id="KW-0812">Transmembrane</keyword>
<keyword evidence="6" id="KW-1185">Reference proteome</keyword>
<evidence type="ECO:0000256" key="2">
    <source>
        <dbReference type="ARBA" id="ARBA00022679"/>
    </source>
</evidence>
<dbReference type="InterPro" id="IPR005940">
    <property type="entry name" value="Anthranilate_Pribosyl_Tfrase"/>
</dbReference>
<dbReference type="InterPro" id="IPR035902">
    <property type="entry name" value="Nuc_phospho_transferase"/>
</dbReference>
<evidence type="ECO:0000313" key="6">
    <source>
        <dbReference type="Proteomes" id="UP000703269"/>
    </source>
</evidence>
<proteinExistence type="predicted"/>
<reference evidence="5 6" key="1">
    <citation type="submission" date="2021-08" db="EMBL/GenBank/DDBJ databases">
        <title>Draft Genome Sequence of Phanerochaete sordida strain YK-624.</title>
        <authorList>
            <person name="Mori T."/>
            <person name="Dohra H."/>
            <person name="Suzuki T."/>
            <person name="Kawagishi H."/>
            <person name="Hirai H."/>
        </authorList>
    </citation>
    <scope>NUCLEOTIDE SEQUENCE [LARGE SCALE GENOMIC DNA]</scope>
    <source>
        <strain evidence="5 6">YK-624</strain>
    </source>
</reference>
<dbReference type="GO" id="GO:0005829">
    <property type="term" value="C:cytosol"/>
    <property type="evidence" value="ECO:0007669"/>
    <property type="project" value="TreeGrafter"/>
</dbReference>
<dbReference type="GO" id="GO:0000162">
    <property type="term" value="P:L-tryptophan biosynthetic process"/>
    <property type="evidence" value="ECO:0007669"/>
    <property type="project" value="InterPro"/>
</dbReference>
<keyword evidence="3" id="KW-1133">Transmembrane helix</keyword>
<comment type="caution">
    <text evidence="5">The sequence shown here is derived from an EMBL/GenBank/DDBJ whole genome shotgun (WGS) entry which is preliminary data.</text>
</comment>
<dbReference type="OrthoDB" id="427800at2759"/>
<feature type="domain" description="Glycosyl transferase family 3" evidence="4">
    <location>
        <begin position="2"/>
        <end position="131"/>
    </location>
</feature>
<name>A0A9P3LMK6_9APHY</name>
<dbReference type="Proteomes" id="UP000703269">
    <property type="component" value="Unassembled WGS sequence"/>
</dbReference>
<dbReference type="SUPFAM" id="SSF52418">
    <property type="entry name" value="Nucleoside phosphorylase/phosphoribosyltransferase catalytic domain"/>
    <property type="match status" value="1"/>
</dbReference>
<organism evidence="5 6">
    <name type="scientific">Phanerochaete sordida</name>
    <dbReference type="NCBI Taxonomy" id="48140"/>
    <lineage>
        <taxon>Eukaryota</taxon>
        <taxon>Fungi</taxon>
        <taxon>Dikarya</taxon>
        <taxon>Basidiomycota</taxon>
        <taxon>Agaricomycotina</taxon>
        <taxon>Agaricomycetes</taxon>
        <taxon>Polyporales</taxon>
        <taxon>Phanerochaetaceae</taxon>
        <taxon>Phanerochaete</taxon>
    </lineage>
</organism>
<dbReference type="GO" id="GO:0004048">
    <property type="term" value="F:anthranilate phosphoribosyltransferase activity"/>
    <property type="evidence" value="ECO:0007669"/>
    <property type="project" value="InterPro"/>
</dbReference>
<dbReference type="AlphaFoldDB" id="A0A9P3LMK6"/>
<dbReference type="Gene3D" id="3.40.1030.10">
    <property type="entry name" value="Nucleoside phosphorylase/phosphoribosyltransferase catalytic domain"/>
    <property type="match status" value="1"/>
</dbReference>
<dbReference type="EMBL" id="BPQB01000180">
    <property type="protein sequence ID" value="GJF00662.1"/>
    <property type="molecule type" value="Genomic_DNA"/>
</dbReference>
<evidence type="ECO:0000259" key="4">
    <source>
        <dbReference type="Pfam" id="PF00591"/>
    </source>
</evidence>
<accession>A0A9P3LMK6</accession>
<keyword evidence="2" id="KW-0808">Transferase</keyword>
<dbReference type="InterPro" id="IPR000312">
    <property type="entry name" value="Glycosyl_Trfase_fam3"/>
</dbReference>
<dbReference type="PANTHER" id="PTHR43285">
    <property type="entry name" value="ANTHRANILATE PHOSPHORIBOSYLTRANSFERASE"/>
    <property type="match status" value="1"/>
</dbReference>
<gene>
    <name evidence="5" type="ORF">PsYK624_169580</name>
</gene>
<evidence type="ECO:0000256" key="3">
    <source>
        <dbReference type="SAM" id="Phobius"/>
    </source>
</evidence>
<evidence type="ECO:0000313" key="5">
    <source>
        <dbReference type="EMBL" id="GJF00662.1"/>
    </source>
</evidence>
<evidence type="ECO:0000256" key="1">
    <source>
        <dbReference type="ARBA" id="ARBA00022676"/>
    </source>
</evidence>
<dbReference type="Pfam" id="PF00591">
    <property type="entry name" value="Glycos_transf_3"/>
    <property type="match status" value="1"/>
</dbReference>
<dbReference type="PANTHER" id="PTHR43285:SF2">
    <property type="entry name" value="ANTHRANILATE PHOSPHORIBOSYLTRANSFERASE"/>
    <property type="match status" value="1"/>
</dbReference>
<keyword evidence="1" id="KW-0328">Glycosyltransferase</keyword>